<keyword evidence="6" id="KW-1185">Reference proteome</keyword>
<evidence type="ECO:0000256" key="3">
    <source>
        <dbReference type="ARBA" id="ARBA00038502"/>
    </source>
</evidence>
<keyword evidence="1" id="KW-0808">Transferase</keyword>
<dbReference type="Gene3D" id="3.40.630.30">
    <property type="match status" value="1"/>
</dbReference>
<dbReference type="STRING" id="168384.SAMN05660368_02911"/>
<comment type="similarity">
    <text evidence="3">Belongs to the acetyltransferase family. RimJ subfamily.</text>
</comment>
<proteinExistence type="inferred from homology"/>
<evidence type="ECO:0000256" key="1">
    <source>
        <dbReference type="ARBA" id="ARBA00022679"/>
    </source>
</evidence>
<reference evidence="5" key="1">
    <citation type="submission" date="2009-07" db="EMBL/GenBank/DDBJ databases">
        <authorList>
            <person name="Weinstock G."/>
            <person name="Sodergren E."/>
            <person name="Clifton S."/>
            <person name="Fulton L."/>
            <person name="Fulton B."/>
            <person name="Courtney L."/>
            <person name="Fronick C."/>
            <person name="Harrison M."/>
            <person name="Strong C."/>
            <person name="Farmer C."/>
            <person name="Delahaunty K."/>
            <person name="Markovic C."/>
            <person name="Hall O."/>
            <person name="Minx P."/>
            <person name="Tomlinson C."/>
            <person name="Mitreva M."/>
            <person name="Nelson J."/>
            <person name="Hou S."/>
            <person name="Wollam A."/>
            <person name="Pepin K.H."/>
            <person name="Johnson M."/>
            <person name="Bhonagiri V."/>
            <person name="Nash W.E."/>
            <person name="Warren W."/>
            <person name="Chinwalla A."/>
            <person name="Mardis E.R."/>
            <person name="Wilson R.K."/>
        </authorList>
    </citation>
    <scope>NUCLEOTIDE SEQUENCE [LARGE SCALE GENOMIC DNA]</scope>
    <source>
        <strain evidence="5">DSM 14469</strain>
    </source>
</reference>
<evidence type="ECO:0000313" key="5">
    <source>
        <dbReference type="EMBL" id="EET62583.1"/>
    </source>
</evidence>
<dbReference type="eggNOG" id="COG1670">
    <property type="taxonomic scope" value="Bacteria"/>
</dbReference>
<dbReference type="PROSITE" id="PS51186">
    <property type="entry name" value="GNAT"/>
    <property type="match status" value="1"/>
</dbReference>
<dbReference type="SUPFAM" id="SSF55729">
    <property type="entry name" value="Acyl-CoA N-acyltransferases (Nat)"/>
    <property type="match status" value="1"/>
</dbReference>
<dbReference type="PANTHER" id="PTHR43792">
    <property type="entry name" value="GNAT FAMILY, PUTATIVE (AFU_ORTHOLOGUE AFUA_3G00765)-RELATED-RELATED"/>
    <property type="match status" value="1"/>
</dbReference>
<evidence type="ECO:0000256" key="2">
    <source>
        <dbReference type="ARBA" id="ARBA00023315"/>
    </source>
</evidence>
<comment type="caution">
    <text evidence="5">The sequence shown here is derived from an EMBL/GenBank/DDBJ whole genome shotgun (WGS) entry which is preliminary data.</text>
</comment>
<sequence>MHIELKKWSLEDKHILAKICDEADRSYLSDRLPSPYTEADAVSWLEIVSEHEGKDGVFRAIVADGEIVGNISVEQKADVYRKDAEIGYMLLDAYRSKGIMTEAVRIICEEAFSTLDIIRITGLVYAPNIASQKVLEKNGFLKEGVQRSAVFKNNRVYDLWLYGKVCSPV</sequence>
<organism evidence="5 6">
    <name type="scientific">Marvinbryantia formatexigens DSM 14469</name>
    <dbReference type="NCBI Taxonomy" id="478749"/>
    <lineage>
        <taxon>Bacteria</taxon>
        <taxon>Bacillati</taxon>
        <taxon>Bacillota</taxon>
        <taxon>Clostridia</taxon>
        <taxon>Lachnospirales</taxon>
        <taxon>Lachnospiraceae</taxon>
        <taxon>Marvinbryantia</taxon>
    </lineage>
</organism>
<dbReference type="OrthoDB" id="7863753at2"/>
<dbReference type="AlphaFoldDB" id="C6LAH6"/>
<feature type="domain" description="N-acetyltransferase" evidence="4">
    <location>
        <begin position="15"/>
        <end position="162"/>
    </location>
</feature>
<dbReference type="InterPro" id="IPR000182">
    <property type="entry name" value="GNAT_dom"/>
</dbReference>
<evidence type="ECO:0000259" key="4">
    <source>
        <dbReference type="PROSITE" id="PS51186"/>
    </source>
</evidence>
<dbReference type="EMBL" id="ACCL02000002">
    <property type="protein sequence ID" value="EET62583.1"/>
    <property type="molecule type" value="Genomic_DNA"/>
</dbReference>
<dbReference type="PANTHER" id="PTHR43792:SF8">
    <property type="entry name" value="[RIBOSOMAL PROTEIN US5]-ALANINE N-ACETYLTRANSFERASE"/>
    <property type="match status" value="1"/>
</dbReference>
<keyword evidence="2" id="KW-0012">Acyltransferase</keyword>
<gene>
    <name evidence="5" type="ORF">BRYFOR_05618</name>
</gene>
<dbReference type="Proteomes" id="UP000005561">
    <property type="component" value="Unassembled WGS sequence"/>
</dbReference>
<dbReference type="InterPro" id="IPR051531">
    <property type="entry name" value="N-acetyltransferase"/>
</dbReference>
<dbReference type="RefSeq" id="WP_006860418.1">
    <property type="nucleotide sequence ID" value="NZ_ACCL02000002.1"/>
</dbReference>
<protein>
    <submittedName>
        <fullName evidence="5">Acetyltransferase, GNAT family</fullName>
    </submittedName>
</protein>
<evidence type="ECO:0000313" key="6">
    <source>
        <dbReference type="Proteomes" id="UP000005561"/>
    </source>
</evidence>
<dbReference type="InterPro" id="IPR016181">
    <property type="entry name" value="Acyl_CoA_acyltransferase"/>
</dbReference>
<dbReference type="GO" id="GO:0016747">
    <property type="term" value="F:acyltransferase activity, transferring groups other than amino-acyl groups"/>
    <property type="evidence" value="ECO:0007669"/>
    <property type="project" value="InterPro"/>
</dbReference>
<accession>C6LAH6</accession>
<dbReference type="Pfam" id="PF13302">
    <property type="entry name" value="Acetyltransf_3"/>
    <property type="match status" value="1"/>
</dbReference>
<name>C6LAH6_9FIRM</name>